<feature type="transmembrane region" description="Helical" evidence="1">
    <location>
        <begin position="38"/>
        <end position="60"/>
    </location>
</feature>
<evidence type="ECO:0000313" key="3">
    <source>
        <dbReference type="EMBL" id="TFK17659.1"/>
    </source>
</evidence>
<evidence type="ECO:0000313" key="4">
    <source>
        <dbReference type="Proteomes" id="UP000307440"/>
    </source>
</evidence>
<protein>
    <recommendedName>
        <fullName evidence="2">DUF6533 domain-containing protein</fullName>
    </recommendedName>
</protein>
<evidence type="ECO:0000256" key="1">
    <source>
        <dbReference type="SAM" id="Phobius"/>
    </source>
</evidence>
<dbReference type="Pfam" id="PF20151">
    <property type="entry name" value="DUF6533"/>
    <property type="match status" value="1"/>
</dbReference>
<reference evidence="3 4" key="1">
    <citation type="journal article" date="2019" name="Nat. Ecol. Evol.">
        <title>Megaphylogeny resolves global patterns of mushroom evolution.</title>
        <authorList>
            <person name="Varga T."/>
            <person name="Krizsan K."/>
            <person name="Foldi C."/>
            <person name="Dima B."/>
            <person name="Sanchez-Garcia M."/>
            <person name="Sanchez-Ramirez S."/>
            <person name="Szollosi G.J."/>
            <person name="Szarkandi J.G."/>
            <person name="Papp V."/>
            <person name="Albert L."/>
            <person name="Andreopoulos W."/>
            <person name="Angelini C."/>
            <person name="Antonin V."/>
            <person name="Barry K.W."/>
            <person name="Bougher N.L."/>
            <person name="Buchanan P."/>
            <person name="Buyck B."/>
            <person name="Bense V."/>
            <person name="Catcheside P."/>
            <person name="Chovatia M."/>
            <person name="Cooper J."/>
            <person name="Damon W."/>
            <person name="Desjardin D."/>
            <person name="Finy P."/>
            <person name="Geml J."/>
            <person name="Haridas S."/>
            <person name="Hughes K."/>
            <person name="Justo A."/>
            <person name="Karasinski D."/>
            <person name="Kautmanova I."/>
            <person name="Kiss B."/>
            <person name="Kocsube S."/>
            <person name="Kotiranta H."/>
            <person name="LaButti K.M."/>
            <person name="Lechner B.E."/>
            <person name="Liimatainen K."/>
            <person name="Lipzen A."/>
            <person name="Lukacs Z."/>
            <person name="Mihaltcheva S."/>
            <person name="Morgado L.N."/>
            <person name="Niskanen T."/>
            <person name="Noordeloos M.E."/>
            <person name="Ohm R.A."/>
            <person name="Ortiz-Santana B."/>
            <person name="Ovrebo C."/>
            <person name="Racz N."/>
            <person name="Riley R."/>
            <person name="Savchenko A."/>
            <person name="Shiryaev A."/>
            <person name="Soop K."/>
            <person name="Spirin V."/>
            <person name="Szebenyi C."/>
            <person name="Tomsovsky M."/>
            <person name="Tulloss R.E."/>
            <person name="Uehling J."/>
            <person name="Grigoriev I.V."/>
            <person name="Vagvolgyi C."/>
            <person name="Papp T."/>
            <person name="Martin F.M."/>
            <person name="Miettinen O."/>
            <person name="Hibbett D.S."/>
            <person name="Nagy L.G."/>
        </authorList>
    </citation>
    <scope>NUCLEOTIDE SEQUENCE [LARGE SCALE GENOMIC DNA]</scope>
    <source>
        <strain evidence="3 4">CBS 121175</strain>
    </source>
</reference>
<feature type="transmembrane region" description="Helical" evidence="1">
    <location>
        <begin position="106"/>
        <end position="129"/>
    </location>
</feature>
<evidence type="ECO:0000259" key="2">
    <source>
        <dbReference type="Pfam" id="PF20151"/>
    </source>
</evidence>
<keyword evidence="1" id="KW-1133">Transmembrane helix</keyword>
<accession>A0A5C3KC69</accession>
<feature type="transmembrane region" description="Helical" evidence="1">
    <location>
        <begin position="72"/>
        <end position="94"/>
    </location>
</feature>
<dbReference type="STRING" id="230819.A0A5C3KC69"/>
<feature type="domain" description="DUF6533" evidence="2">
    <location>
        <begin position="7"/>
        <end position="49"/>
    </location>
</feature>
<proteinExistence type="predicted"/>
<organism evidence="3 4">
    <name type="scientific">Coprinopsis marcescibilis</name>
    <name type="common">Agaric fungus</name>
    <name type="synonym">Psathyrella marcescibilis</name>
    <dbReference type="NCBI Taxonomy" id="230819"/>
    <lineage>
        <taxon>Eukaryota</taxon>
        <taxon>Fungi</taxon>
        <taxon>Dikarya</taxon>
        <taxon>Basidiomycota</taxon>
        <taxon>Agaricomycotina</taxon>
        <taxon>Agaricomycetes</taxon>
        <taxon>Agaricomycetidae</taxon>
        <taxon>Agaricales</taxon>
        <taxon>Agaricineae</taxon>
        <taxon>Psathyrellaceae</taxon>
        <taxon>Coprinopsis</taxon>
    </lineage>
</organism>
<dbReference type="Proteomes" id="UP000307440">
    <property type="component" value="Unassembled WGS sequence"/>
</dbReference>
<keyword evidence="1" id="KW-0472">Membrane</keyword>
<sequence length="304" mass="33270">MNVEPIAAISTVLVADYVETFPAEVKYVWLSPWTFVKVLFLLARCSVFLEAVFVIGYSFTETADLTPLTCDVWLALTGMSVVSSIALAEAIFFIRIYALSGRSRLMWSYLILQWTTVHVAQFVLMGYIVRSFAFPIIPGVVERIGCFGIPLPRSIPMLTALFSLPVFSGMMLVLIMGYLGLRKFRLAHATNLITIYFRDGYLYFLVIASLAIVNVILGLKITGPSNLVIGESQGVLYSILSCRLLLHMRHVGGQTTHNSGDGGHNDGGVSDQLSLEPIHFANAGACRTYISGTSSGAKTASEYS</sequence>
<feature type="transmembrane region" description="Helical" evidence="1">
    <location>
        <begin position="160"/>
        <end position="181"/>
    </location>
</feature>
<keyword evidence="4" id="KW-1185">Reference proteome</keyword>
<dbReference type="InterPro" id="IPR045340">
    <property type="entry name" value="DUF6533"/>
</dbReference>
<feature type="transmembrane region" description="Helical" evidence="1">
    <location>
        <begin position="201"/>
        <end position="221"/>
    </location>
</feature>
<gene>
    <name evidence="3" type="ORF">FA15DRAFT_314032</name>
</gene>
<name>A0A5C3KC69_COPMA</name>
<keyword evidence="1" id="KW-0812">Transmembrane</keyword>
<dbReference type="EMBL" id="ML210478">
    <property type="protein sequence ID" value="TFK17659.1"/>
    <property type="molecule type" value="Genomic_DNA"/>
</dbReference>
<dbReference type="OrthoDB" id="2982596at2759"/>
<dbReference type="AlphaFoldDB" id="A0A5C3KC69"/>